<dbReference type="InterPro" id="IPR042177">
    <property type="entry name" value="Cell/Rod_1"/>
</dbReference>
<comment type="caution">
    <text evidence="3">The sequence shown here is derived from an EMBL/GenBank/DDBJ whole genome shotgun (WGS) entry which is preliminary data.</text>
</comment>
<keyword evidence="1" id="KW-0175">Coiled coil</keyword>
<protein>
    <submittedName>
        <fullName evidence="3">Rod shape-determining protein MreC</fullName>
    </submittedName>
</protein>
<dbReference type="EMBL" id="AJWY01003262">
    <property type="protein sequence ID" value="EKC75867.1"/>
    <property type="molecule type" value="Genomic_DNA"/>
</dbReference>
<feature type="coiled-coil region" evidence="1">
    <location>
        <begin position="69"/>
        <end position="113"/>
    </location>
</feature>
<dbReference type="PANTHER" id="PTHR34138:SF1">
    <property type="entry name" value="CELL SHAPE-DETERMINING PROTEIN MREC"/>
    <property type="match status" value="1"/>
</dbReference>
<proteinExistence type="predicted"/>
<feature type="domain" description="Rod shape-determining protein MreC beta-barrel core" evidence="2">
    <location>
        <begin position="123"/>
        <end position="201"/>
    </location>
</feature>
<dbReference type="PANTHER" id="PTHR34138">
    <property type="entry name" value="CELL SHAPE-DETERMINING PROTEIN MREC"/>
    <property type="match status" value="1"/>
</dbReference>
<dbReference type="InterPro" id="IPR007221">
    <property type="entry name" value="MreC"/>
</dbReference>
<dbReference type="InterPro" id="IPR055342">
    <property type="entry name" value="MreC_beta-barrel_core"/>
</dbReference>
<dbReference type="GO" id="GO:0005886">
    <property type="term" value="C:plasma membrane"/>
    <property type="evidence" value="ECO:0007669"/>
    <property type="project" value="TreeGrafter"/>
</dbReference>
<dbReference type="GO" id="GO:0008360">
    <property type="term" value="P:regulation of cell shape"/>
    <property type="evidence" value="ECO:0007669"/>
    <property type="project" value="InterPro"/>
</dbReference>
<name>K1TRZ8_9ZZZZ</name>
<gene>
    <name evidence="3" type="ORF">LEA_04985</name>
</gene>
<sequence length="241" mass="26304">MKKFFKSTAFKILLAIALVLLAAIAAAASAADGTTPVSKVTSFVFSPLQKASSYLVDKLDGFKGSFVSSSTYRDRISELESEVADYQSKLVDYEKLKKQVEAYEKFLEVKEKNPDFKFVAGTVIGRDSADTFGSFVLNCGSNDGVKVNDPVISGEYLIGIVNEVTPTSCVVLSVTDPKVNAAAYEIRTGEMGYTETTSKLALNGLFEAHRAYKGHLRCGRRNSLHIGRRRNFIRAASLSAR</sequence>
<dbReference type="Pfam" id="PF04085">
    <property type="entry name" value="MreC"/>
    <property type="match status" value="1"/>
</dbReference>
<evidence type="ECO:0000313" key="3">
    <source>
        <dbReference type="EMBL" id="EKC75867.1"/>
    </source>
</evidence>
<reference evidence="3" key="1">
    <citation type="journal article" date="2013" name="Environ. Microbiol.">
        <title>Microbiota from the distal guts of lean and obese adolescents exhibit partial functional redundancy besides clear differences in community structure.</title>
        <authorList>
            <person name="Ferrer M."/>
            <person name="Ruiz A."/>
            <person name="Lanza F."/>
            <person name="Haange S.B."/>
            <person name="Oberbach A."/>
            <person name="Till H."/>
            <person name="Bargiela R."/>
            <person name="Campoy C."/>
            <person name="Segura M.T."/>
            <person name="Richter M."/>
            <person name="von Bergen M."/>
            <person name="Seifert J."/>
            <person name="Suarez A."/>
        </authorList>
    </citation>
    <scope>NUCLEOTIDE SEQUENCE</scope>
</reference>
<dbReference type="Gene3D" id="2.40.10.340">
    <property type="entry name" value="Rod shape-determining protein MreC, domain 1"/>
    <property type="match status" value="1"/>
</dbReference>
<dbReference type="AlphaFoldDB" id="K1TRZ8"/>
<organism evidence="3">
    <name type="scientific">human gut metagenome</name>
    <dbReference type="NCBI Taxonomy" id="408170"/>
    <lineage>
        <taxon>unclassified sequences</taxon>
        <taxon>metagenomes</taxon>
        <taxon>organismal metagenomes</taxon>
    </lineage>
</organism>
<accession>K1TRZ8</accession>
<evidence type="ECO:0000256" key="1">
    <source>
        <dbReference type="SAM" id="Coils"/>
    </source>
</evidence>
<evidence type="ECO:0000259" key="2">
    <source>
        <dbReference type="Pfam" id="PF04085"/>
    </source>
</evidence>